<gene>
    <name evidence="2" type="ORF">GCM10009535_09780</name>
</gene>
<feature type="compositionally biased region" description="Polar residues" evidence="1">
    <location>
        <begin position="29"/>
        <end position="39"/>
    </location>
</feature>
<dbReference type="EMBL" id="BAAAGU010000007">
    <property type="protein sequence ID" value="GAA0635728.1"/>
    <property type="molecule type" value="Genomic_DNA"/>
</dbReference>
<feature type="region of interest" description="Disordered" evidence="1">
    <location>
        <begin position="1"/>
        <end position="79"/>
    </location>
</feature>
<name>A0ABP3SIG2_9ACTN</name>
<sequence length="79" mass="8067">MYAAGSSRTPCGISTDTAGTAPSAAGDSTAGSAPSTVSRQRLRWRASQRNRPSGDVPRRPVIPPDGLSAANVPSLTRST</sequence>
<accession>A0ABP3SIG2</accession>
<evidence type="ECO:0000313" key="3">
    <source>
        <dbReference type="Proteomes" id="UP001500724"/>
    </source>
</evidence>
<evidence type="ECO:0000256" key="1">
    <source>
        <dbReference type="SAM" id="MobiDB-lite"/>
    </source>
</evidence>
<reference evidence="3" key="1">
    <citation type="journal article" date="2019" name="Int. J. Syst. Evol. Microbiol.">
        <title>The Global Catalogue of Microorganisms (GCM) 10K type strain sequencing project: providing services to taxonomists for standard genome sequencing and annotation.</title>
        <authorList>
            <consortium name="The Broad Institute Genomics Platform"/>
            <consortium name="The Broad Institute Genome Sequencing Center for Infectious Disease"/>
            <person name="Wu L."/>
            <person name="Ma J."/>
        </authorList>
    </citation>
    <scope>NUCLEOTIDE SEQUENCE [LARGE SCALE GENOMIC DNA]</scope>
    <source>
        <strain evidence="3">JCM 10367</strain>
    </source>
</reference>
<proteinExistence type="predicted"/>
<dbReference type="Proteomes" id="UP001500724">
    <property type="component" value="Unassembled WGS sequence"/>
</dbReference>
<organism evidence="2 3">
    <name type="scientific">Streptomyces thermocarboxydovorans</name>
    <dbReference type="NCBI Taxonomy" id="59298"/>
    <lineage>
        <taxon>Bacteria</taxon>
        <taxon>Bacillati</taxon>
        <taxon>Actinomycetota</taxon>
        <taxon>Actinomycetes</taxon>
        <taxon>Kitasatosporales</taxon>
        <taxon>Streptomycetaceae</taxon>
        <taxon>Streptomyces</taxon>
    </lineage>
</organism>
<evidence type="ECO:0000313" key="2">
    <source>
        <dbReference type="EMBL" id="GAA0635728.1"/>
    </source>
</evidence>
<protein>
    <submittedName>
        <fullName evidence="2">Uncharacterized protein</fullName>
    </submittedName>
</protein>
<keyword evidence="3" id="KW-1185">Reference proteome</keyword>
<comment type="caution">
    <text evidence="2">The sequence shown here is derived from an EMBL/GenBank/DDBJ whole genome shotgun (WGS) entry which is preliminary data.</text>
</comment>
<feature type="compositionally biased region" description="Polar residues" evidence="1">
    <location>
        <begin position="1"/>
        <end position="20"/>
    </location>
</feature>